<sequence length="173" mass="19693">MQSLMSDQSVETRFLFRPHFFCPQAFQLVANDNATALHQMVRVCGAPTRVVDCMPVSLEGPLAILDRCDDPAKKHNEEPRIALKRLERFYNCNLPKLLAATEHVTRLLRINYDEFNHPSPVDCALCDVNIGSPWDLLKHVTSEKHLDKIISLGTSIDCQSHWHWNNLISSSNT</sequence>
<accession>A0AAV5SR83</accession>
<evidence type="ECO:0000313" key="1">
    <source>
        <dbReference type="EMBL" id="GMS85886.1"/>
    </source>
</evidence>
<dbReference type="AlphaFoldDB" id="A0AAV5SR83"/>
<evidence type="ECO:0000313" key="2">
    <source>
        <dbReference type="Proteomes" id="UP001432027"/>
    </source>
</evidence>
<comment type="caution">
    <text evidence="1">The sequence shown here is derived from an EMBL/GenBank/DDBJ whole genome shotgun (WGS) entry which is preliminary data.</text>
</comment>
<organism evidence="1 2">
    <name type="scientific">Pristionchus entomophagus</name>
    <dbReference type="NCBI Taxonomy" id="358040"/>
    <lineage>
        <taxon>Eukaryota</taxon>
        <taxon>Metazoa</taxon>
        <taxon>Ecdysozoa</taxon>
        <taxon>Nematoda</taxon>
        <taxon>Chromadorea</taxon>
        <taxon>Rhabditida</taxon>
        <taxon>Rhabditina</taxon>
        <taxon>Diplogasteromorpha</taxon>
        <taxon>Diplogasteroidea</taxon>
        <taxon>Neodiplogasteridae</taxon>
        <taxon>Pristionchus</taxon>
    </lineage>
</organism>
<name>A0AAV5SR83_9BILA</name>
<dbReference type="EMBL" id="BTSX01000002">
    <property type="protein sequence ID" value="GMS85886.1"/>
    <property type="molecule type" value="Genomic_DNA"/>
</dbReference>
<evidence type="ECO:0008006" key="3">
    <source>
        <dbReference type="Google" id="ProtNLM"/>
    </source>
</evidence>
<dbReference type="Proteomes" id="UP001432027">
    <property type="component" value="Unassembled WGS sequence"/>
</dbReference>
<protein>
    <recommendedName>
        <fullName evidence="3">C2H2-type domain-containing protein</fullName>
    </recommendedName>
</protein>
<keyword evidence="2" id="KW-1185">Reference proteome</keyword>
<reference evidence="1" key="1">
    <citation type="submission" date="2023-10" db="EMBL/GenBank/DDBJ databases">
        <title>Genome assembly of Pristionchus species.</title>
        <authorList>
            <person name="Yoshida K."/>
            <person name="Sommer R.J."/>
        </authorList>
    </citation>
    <scope>NUCLEOTIDE SEQUENCE</scope>
    <source>
        <strain evidence="1">RS0144</strain>
    </source>
</reference>
<gene>
    <name evidence="1" type="ORF">PENTCL1PPCAC_8061</name>
</gene>
<proteinExistence type="predicted"/>